<dbReference type="CDD" id="cd00143">
    <property type="entry name" value="PP2Cc"/>
    <property type="match status" value="1"/>
</dbReference>
<dbReference type="InterPro" id="IPR015655">
    <property type="entry name" value="PP2C"/>
</dbReference>
<sequence>PSVSLFGVFDGHHGSAASRFCAKHMFKYLTQNECFQRGEYAQSLKEVFLQMDRLMRSQAGLQEIQNLAKEPPVFIASAGDCRCSLYSNKKLIHLTTDHWPSTPEESARIRRAGGQALQGRVAIESLLGDPGTLNMSRAIGDLHFKMNNTLPQEEQIVSAAPDIVEVDISKDCEFLIVNSDGVW</sequence>
<reference evidence="2 3" key="1">
    <citation type="journal article" date="2011" name="Science">
        <title>The Selaginella genome identifies genetic changes associated with the evolution of vascular plants.</title>
        <authorList>
            <person name="Banks J.A."/>
            <person name="Nishiyama T."/>
            <person name="Hasebe M."/>
            <person name="Bowman J.L."/>
            <person name="Gribskov M."/>
            <person name="dePamphilis C."/>
            <person name="Albert V.A."/>
            <person name="Aono N."/>
            <person name="Aoyama T."/>
            <person name="Ambrose B.A."/>
            <person name="Ashton N.W."/>
            <person name="Axtell M.J."/>
            <person name="Barker E."/>
            <person name="Barker M.S."/>
            <person name="Bennetzen J.L."/>
            <person name="Bonawitz N.D."/>
            <person name="Chapple C."/>
            <person name="Cheng C."/>
            <person name="Correa L.G."/>
            <person name="Dacre M."/>
            <person name="DeBarry J."/>
            <person name="Dreyer I."/>
            <person name="Elias M."/>
            <person name="Engstrom E.M."/>
            <person name="Estelle M."/>
            <person name="Feng L."/>
            <person name="Finet C."/>
            <person name="Floyd S.K."/>
            <person name="Frommer W.B."/>
            <person name="Fujita T."/>
            <person name="Gramzow L."/>
            <person name="Gutensohn M."/>
            <person name="Harholt J."/>
            <person name="Hattori M."/>
            <person name="Heyl A."/>
            <person name="Hirai T."/>
            <person name="Hiwatashi Y."/>
            <person name="Ishikawa M."/>
            <person name="Iwata M."/>
            <person name="Karol K.G."/>
            <person name="Koehler B."/>
            <person name="Kolukisaoglu U."/>
            <person name="Kubo M."/>
            <person name="Kurata T."/>
            <person name="Lalonde S."/>
            <person name="Li K."/>
            <person name="Li Y."/>
            <person name="Litt A."/>
            <person name="Lyons E."/>
            <person name="Manning G."/>
            <person name="Maruyama T."/>
            <person name="Michael T.P."/>
            <person name="Mikami K."/>
            <person name="Miyazaki S."/>
            <person name="Morinaga S."/>
            <person name="Murata T."/>
            <person name="Mueller-Roeber B."/>
            <person name="Nelson D.R."/>
            <person name="Obara M."/>
            <person name="Oguri Y."/>
            <person name="Olmstead R.G."/>
            <person name="Onodera N."/>
            <person name="Petersen B.L."/>
            <person name="Pils B."/>
            <person name="Prigge M."/>
            <person name="Rensing S.A."/>
            <person name="Riano-Pachon D.M."/>
            <person name="Roberts A.W."/>
            <person name="Sato Y."/>
            <person name="Scheller H.V."/>
            <person name="Schulz B."/>
            <person name="Schulz C."/>
            <person name="Shakirov E.V."/>
            <person name="Shibagaki N."/>
            <person name="Shinohara N."/>
            <person name="Shippen D.E."/>
            <person name="Soerensen I."/>
            <person name="Sotooka R."/>
            <person name="Sugimoto N."/>
            <person name="Sugita M."/>
            <person name="Sumikawa N."/>
            <person name="Tanurdzic M."/>
            <person name="Theissen G."/>
            <person name="Ulvskov P."/>
            <person name="Wakazuki S."/>
            <person name="Weng J.K."/>
            <person name="Willats W.W."/>
            <person name="Wipf D."/>
            <person name="Wolf P.G."/>
            <person name="Yang L."/>
            <person name="Zimmer A.D."/>
            <person name="Zhu Q."/>
            <person name="Mitros T."/>
            <person name="Hellsten U."/>
            <person name="Loque D."/>
            <person name="Otillar R."/>
            <person name="Salamov A."/>
            <person name="Schmutz J."/>
            <person name="Shapiro H."/>
            <person name="Lindquist E."/>
            <person name="Lucas S."/>
            <person name="Rokhsar D."/>
            <person name="Grigoriev I.V."/>
        </authorList>
    </citation>
    <scope>NUCLEOTIDE SEQUENCE [LARGE SCALE GENOMIC DNA]</scope>
</reference>
<dbReference type="GO" id="GO:0004722">
    <property type="term" value="F:protein serine/threonine phosphatase activity"/>
    <property type="evidence" value="ECO:0000318"/>
    <property type="project" value="GO_Central"/>
</dbReference>
<organism evidence="3">
    <name type="scientific">Selaginella moellendorffii</name>
    <name type="common">Spikemoss</name>
    <dbReference type="NCBI Taxonomy" id="88036"/>
    <lineage>
        <taxon>Eukaryota</taxon>
        <taxon>Viridiplantae</taxon>
        <taxon>Streptophyta</taxon>
        <taxon>Embryophyta</taxon>
        <taxon>Tracheophyta</taxon>
        <taxon>Lycopodiopsida</taxon>
        <taxon>Selaginellales</taxon>
        <taxon>Selaginellaceae</taxon>
        <taxon>Selaginella</taxon>
    </lineage>
</organism>
<gene>
    <name evidence="2" type="ORF">SELMODRAFT_3338</name>
</gene>
<feature type="non-terminal residue" evidence="2">
    <location>
        <position position="183"/>
    </location>
</feature>
<keyword evidence="3" id="KW-1185">Reference proteome</keyword>
<dbReference type="Gramene" id="EFJ05543">
    <property type="protein sequence ID" value="EFJ05543"/>
    <property type="gene ID" value="SELMODRAFT_3338"/>
</dbReference>
<evidence type="ECO:0000259" key="1">
    <source>
        <dbReference type="PROSITE" id="PS51746"/>
    </source>
</evidence>
<dbReference type="HOGENOM" id="CLU_013173_14_0_1"/>
<dbReference type="OMA" id="NDEAYME"/>
<dbReference type="KEGG" id="smo:SELMODRAFT_3338"/>
<name>D8TCQ5_SELML</name>
<dbReference type="EMBL" id="GL377719">
    <property type="protein sequence ID" value="EFJ05543.1"/>
    <property type="molecule type" value="Genomic_DNA"/>
</dbReference>
<feature type="non-terminal residue" evidence="2">
    <location>
        <position position="1"/>
    </location>
</feature>
<dbReference type="eggNOG" id="KOG0698">
    <property type="taxonomic scope" value="Eukaryota"/>
</dbReference>
<evidence type="ECO:0000313" key="2">
    <source>
        <dbReference type="EMBL" id="EFJ05543.1"/>
    </source>
</evidence>
<dbReference type="Gene3D" id="3.60.40.10">
    <property type="entry name" value="PPM-type phosphatase domain"/>
    <property type="match status" value="1"/>
</dbReference>
<dbReference type="PANTHER" id="PTHR13832:SF848">
    <property type="entry name" value="PPM-TYPE PHOSPHATASE DOMAIN-CONTAINING PROTEIN"/>
    <property type="match status" value="1"/>
</dbReference>
<dbReference type="InterPro" id="IPR001932">
    <property type="entry name" value="PPM-type_phosphatase-like_dom"/>
</dbReference>
<dbReference type="InParanoid" id="D8TCQ5"/>
<proteinExistence type="predicted"/>
<dbReference type="AlphaFoldDB" id="D8TCQ5"/>
<feature type="domain" description="PPM-type phosphatase" evidence="1">
    <location>
        <begin position="1"/>
        <end position="183"/>
    </location>
</feature>
<dbReference type="SMART" id="SM00332">
    <property type="entry name" value="PP2Cc"/>
    <property type="match status" value="1"/>
</dbReference>
<dbReference type="SUPFAM" id="SSF81606">
    <property type="entry name" value="PP2C-like"/>
    <property type="match status" value="1"/>
</dbReference>
<accession>D8TCQ5</accession>
<dbReference type="Pfam" id="PF00481">
    <property type="entry name" value="PP2C"/>
    <property type="match status" value="1"/>
</dbReference>
<dbReference type="PROSITE" id="PS51746">
    <property type="entry name" value="PPM_2"/>
    <property type="match status" value="1"/>
</dbReference>
<dbReference type="Proteomes" id="UP000001514">
    <property type="component" value="Unassembled WGS sequence"/>
</dbReference>
<dbReference type="GO" id="GO:0007165">
    <property type="term" value="P:signal transduction"/>
    <property type="evidence" value="ECO:0000318"/>
    <property type="project" value="GO_Central"/>
</dbReference>
<dbReference type="InterPro" id="IPR036457">
    <property type="entry name" value="PPM-type-like_dom_sf"/>
</dbReference>
<evidence type="ECO:0000313" key="3">
    <source>
        <dbReference type="Proteomes" id="UP000001514"/>
    </source>
</evidence>
<dbReference type="STRING" id="88036.D8TCQ5"/>
<protein>
    <recommendedName>
        <fullName evidence="1">PPM-type phosphatase domain-containing protein</fullName>
    </recommendedName>
</protein>
<dbReference type="PANTHER" id="PTHR13832">
    <property type="entry name" value="PROTEIN PHOSPHATASE 2C"/>
    <property type="match status" value="1"/>
</dbReference>